<feature type="transmembrane region" description="Helical" evidence="7">
    <location>
        <begin position="193"/>
        <end position="212"/>
    </location>
</feature>
<keyword evidence="3 8" id="KW-0808">Transferase</keyword>
<organism evidence="8 9">
    <name type="scientific">Persicobacter psychrovividus</name>
    <dbReference type="NCBI Taxonomy" id="387638"/>
    <lineage>
        <taxon>Bacteria</taxon>
        <taxon>Pseudomonadati</taxon>
        <taxon>Bacteroidota</taxon>
        <taxon>Cytophagia</taxon>
        <taxon>Cytophagales</taxon>
        <taxon>Persicobacteraceae</taxon>
        <taxon>Persicobacter</taxon>
    </lineage>
</organism>
<accession>A0ABN6L628</accession>
<dbReference type="GO" id="GO:0016740">
    <property type="term" value="F:transferase activity"/>
    <property type="evidence" value="ECO:0007669"/>
    <property type="project" value="UniProtKB-KW"/>
</dbReference>
<feature type="transmembrane region" description="Helical" evidence="7">
    <location>
        <begin position="307"/>
        <end position="325"/>
    </location>
</feature>
<evidence type="ECO:0000256" key="2">
    <source>
        <dbReference type="ARBA" id="ARBA00022475"/>
    </source>
</evidence>
<evidence type="ECO:0000256" key="5">
    <source>
        <dbReference type="ARBA" id="ARBA00022989"/>
    </source>
</evidence>
<evidence type="ECO:0000256" key="7">
    <source>
        <dbReference type="SAM" id="Phobius"/>
    </source>
</evidence>
<feature type="transmembrane region" description="Helical" evidence="7">
    <location>
        <begin position="110"/>
        <end position="128"/>
    </location>
</feature>
<comment type="subcellular location">
    <subcellularLocation>
        <location evidence="1">Cell membrane</location>
        <topology evidence="1">Multi-pass membrane protein</topology>
    </subcellularLocation>
</comment>
<sequence>MDFSFEFPFWGQAFLAFIASLFFSLITIPVVINVSLAKGLFDEPNGRSSHQRVTPTLGGVAVFISLILTYLLVGGVHFVPAIRYLFASLLIIFFIGIKDDILVIAPIKKLLAQLFASLIVIIMADIRIGSLHGVVGIYEIPYIASVVLSLFVYVVMINAINLVDGIDGLAGGLGIVMAGFLGVWFYVNGAYSYALLSVILIASLIGFLRFNFSREQKIFMGDTGSLLLGFVLAVLNIQFLRMHELPEVMVFSFKSAPAMAVLLFAIPLFDTLRVFTNRISERRSPFFPDRNHIHHIFIDKGLQHWKATALICICNVLYVLLFTYIVEALSPSLSCLFIFGLFLIYAYVLNLMKMPPTSKMFVKKSVVRFQQRTNMRKRA</sequence>
<name>A0ABN6L628_9BACT</name>
<dbReference type="RefSeq" id="WP_338397778.1">
    <property type="nucleotide sequence ID" value="NZ_AP025292.1"/>
</dbReference>
<proteinExistence type="predicted"/>
<evidence type="ECO:0000313" key="8">
    <source>
        <dbReference type="EMBL" id="BDC98619.1"/>
    </source>
</evidence>
<keyword evidence="4 7" id="KW-0812">Transmembrane</keyword>
<dbReference type="Proteomes" id="UP001354989">
    <property type="component" value="Chromosome"/>
</dbReference>
<evidence type="ECO:0000256" key="3">
    <source>
        <dbReference type="ARBA" id="ARBA00022679"/>
    </source>
</evidence>
<evidence type="ECO:0000256" key="4">
    <source>
        <dbReference type="ARBA" id="ARBA00022692"/>
    </source>
</evidence>
<feature type="transmembrane region" description="Helical" evidence="7">
    <location>
        <begin position="255"/>
        <end position="275"/>
    </location>
</feature>
<feature type="transmembrane region" description="Helical" evidence="7">
    <location>
        <begin position="224"/>
        <end position="243"/>
    </location>
</feature>
<keyword evidence="9" id="KW-1185">Reference proteome</keyword>
<evidence type="ECO:0000313" key="9">
    <source>
        <dbReference type="Proteomes" id="UP001354989"/>
    </source>
</evidence>
<dbReference type="EMBL" id="AP025292">
    <property type="protein sequence ID" value="BDC98619.1"/>
    <property type="molecule type" value="Genomic_DNA"/>
</dbReference>
<feature type="transmembrane region" description="Helical" evidence="7">
    <location>
        <begin position="169"/>
        <end position="187"/>
    </location>
</feature>
<feature type="transmembrane region" description="Helical" evidence="7">
    <location>
        <begin position="331"/>
        <end position="351"/>
    </location>
</feature>
<dbReference type="InterPro" id="IPR000715">
    <property type="entry name" value="Glycosyl_transferase_4"/>
</dbReference>
<keyword evidence="5 7" id="KW-1133">Transmembrane helix</keyword>
<dbReference type="CDD" id="cd06853">
    <property type="entry name" value="GT_WecA_like"/>
    <property type="match status" value="1"/>
</dbReference>
<feature type="transmembrane region" description="Helical" evidence="7">
    <location>
        <begin position="140"/>
        <end position="162"/>
    </location>
</feature>
<keyword evidence="2" id="KW-1003">Cell membrane</keyword>
<protein>
    <submittedName>
        <fullName evidence="8">Undecaprenyl-phosphate alpha-N-acetylglucosaminyl 1-phosphate transferase</fullName>
    </submittedName>
</protein>
<dbReference type="PANTHER" id="PTHR22926:SF3">
    <property type="entry name" value="UNDECAPRENYL-PHOSPHATE ALPHA-N-ACETYLGLUCOSAMINYL 1-PHOSPHATE TRANSFERASE"/>
    <property type="match status" value="1"/>
</dbReference>
<reference evidence="8 9" key="1">
    <citation type="submission" date="2021-12" db="EMBL/GenBank/DDBJ databases">
        <title>Genome sequencing of bacteria with rrn-lacking chromosome and rrn-plasmid.</title>
        <authorList>
            <person name="Anda M."/>
            <person name="Iwasaki W."/>
        </authorList>
    </citation>
    <scope>NUCLEOTIDE SEQUENCE [LARGE SCALE GENOMIC DNA]</scope>
    <source>
        <strain evidence="8 9">NBRC 101262</strain>
    </source>
</reference>
<feature type="transmembrane region" description="Helical" evidence="7">
    <location>
        <begin position="12"/>
        <end position="36"/>
    </location>
</feature>
<feature type="transmembrane region" description="Helical" evidence="7">
    <location>
        <begin position="81"/>
        <end position="98"/>
    </location>
</feature>
<gene>
    <name evidence="8" type="ORF">PEPS_09000</name>
</gene>
<feature type="transmembrane region" description="Helical" evidence="7">
    <location>
        <begin position="57"/>
        <end position="75"/>
    </location>
</feature>
<keyword evidence="6 7" id="KW-0472">Membrane</keyword>
<dbReference type="Pfam" id="PF00953">
    <property type="entry name" value="Glycos_transf_4"/>
    <property type="match status" value="1"/>
</dbReference>
<evidence type="ECO:0000256" key="6">
    <source>
        <dbReference type="ARBA" id="ARBA00023136"/>
    </source>
</evidence>
<dbReference type="PANTHER" id="PTHR22926">
    <property type="entry name" value="PHOSPHO-N-ACETYLMURAMOYL-PENTAPEPTIDE-TRANSFERASE"/>
    <property type="match status" value="1"/>
</dbReference>
<evidence type="ECO:0000256" key="1">
    <source>
        <dbReference type="ARBA" id="ARBA00004651"/>
    </source>
</evidence>